<accession>A0ABP6V4P0</accession>
<dbReference type="EMBL" id="BAAAZN010000001">
    <property type="protein sequence ID" value="GAA3528717.1"/>
    <property type="molecule type" value="Genomic_DNA"/>
</dbReference>
<comment type="caution">
    <text evidence="2">The sequence shown here is derived from an EMBL/GenBank/DDBJ whole genome shotgun (WGS) entry which is preliminary data.</text>
</comment>
<gene>
    <name evidence="2" type="ORF">GCM10022222_09700</name>
</gene>
<keyword evidence="1" id="KW-0472">Membrane</keyword>
<evidence type="ECO:0000313" key="2">
    <source>
        <dbReference type="EMBL" id="GAA3528717.1"/>
    </source>
</evidence>
<organism evidence="2 3">
    <name type="scientific">Amycolatopsis ultiminotia</name>
    <dbReference type="NCBI Taxonomy" id="543629"/>
    <lineage>
        <taxon>Bacteria</taxon>
        <taxon>Bacillati</taxon>
        <taxon>Actinomycetota</taxon>
        <taxon>Actinomycetes</taxon>
        <taxon>Pseudonocardiales</taxon>
        <taxon>Pseudonocardiaceae</taxon>
        <taxon>Amycolatopsis</taxon>
    </lineage>
</organism>
<feature type="transmembrane region" description="Helical" evidence="1">
    <location>
        <begin position="54"/>
        <end position="74"/>
    </location>
</feature>
<evidence type="ECO:0008006" key="4">
    <source>
        <dbReference type="Google" id="ProtNLM"/>
    </source>
</evidence>
<name>A0ABP6V4P0_9PSEU</name>
<keyword evidence="3" id="KW-1185">Reference proteome</keyword>
<keyword evidence="1" id="KW-1133">Transmembrane helix</keyword>
<sequence>MLNPSRQPGGALAVAVFVVLQAAPYGLASGMRATLLLAAAAVVRRSALLLLGRVLEAGGSGVAGSVVWVGAVVLSERAEVREEGEAALTMLWRV</sequence>
<protein>
    <recommendedName>
        <fullName evidence="4">Secreted protein</fullName>
    </recommendedName>
</protein>
<dbReference type="Proteomes" id="UP001500689">
    <property type="component" value="Unassembled WGS sequence"/>
</dbReference>
<proteinExistence type="predicted"/>
<evidence type="ECO:0000313" key="3">
    <source>
        <dbReference type="Proteomes" id="UP001500689"/>
    </source>
</evidence>
<dbReference type="RefSeq" id="WP_344855646.1">
    <property type="nucleotide sequence ID" value="NZ_BAAAZN010000001.1"/>
</dbReference>
<keyword evidence="1" id="KW-0812">Transmembrane</keyword>
<evidence type="ECO:0000256" key="1">
    <source>
        <dbReference type="SAM" id="Phobius"/>
    </source>
</evidence>
<reference evidence="3" key="1">
    <citation type="journal article" date="2019" name="Int. J. Syst. Evol. Microbiol.">
        <title>The Global Catalogue of Microorganisms (GCM) 10K type strain sequencing project: providing services to taxonomists for standard genome sequencing and annotation.</title>
        <authorList>
            <consortium name="The Broad Institute Genomics Platform"/>
            <consortium name="The Broad Institute Genome Sequencing Center for Infectious Disease"/>
            <person name="Wu L."/>
            <person name="Ma J."/>
        </authorList>
    </citation>
    <scope>NUCLEOTIDE SEQUENCE [LARGE SCALE GENOMIC DNA]</scope>
    <source>
        <strain evidence="3">JCM 16898</strain>
    </source>
</reference>